<sequence length="61" mass="7374">MYMYVQYSHLSSIQKAYHNLHPHLEDHHKNEIQQLLHQSIGHFNTIDPSFSPYAEMFKEDF</sequence>
<reference evidence="1 2" key="1">
    <citation type="submission" date="2023-07" db="EMBL/GenBank/DDBJ databases">
        <title>Sorghum-associated microbial communities from plants grown in Nebraska, USA.</title>
        <authorList>
            <person name="Schachtman D."/>
        </authorList>
    </citation>
    <scope>NUCLEOTIDE SEQUENCE [LARGE SCALE GENOMIC DNA]</scope>
    <source>
        <strain evidence="1 2">BE211</strain>
    </source>
</reference>
<accession>A0ABU1TZ18</accession>
<proteinExistence type="predicted"/>
<keyword evidence="2" id="KW-1185">Reference proteome</keyword>
<comment type="caution">
    <text evidence="1">The sequence shown here is derived from an EMBL/GenBank/DDBJ whole genome shotgun (WGS) entry which is preliminary data.</text>
</comment>
<dbReference type="EMBL" id="JAVDWA010000002">
    <property type="protein sequence ID" value="MDR7072467.1"/>
    <property type="molecule type" value="Genomic_DNA"/>
</dbReference>
<dbReference type="RefSeq" id="WP_310257764.1">
    <property type="nucleotide sequence ID" value="NZ_JAVDWA010000002.1"/>
</dbReference>
<evidence type="ECO:0000313" key="1">
    <source>
        <dbReference type="EMBL" id="MDR7072467.1"/>
    </source>
</evidence>
<organism evidence="1 2">
    <name type="scientific">Fictibacillus barbaricus</name>
    <dbReference type="NCBI Taxonomy" id="182136"/>
    <lineage>
        <taxon>Bacteria</taxon>
        <taxon>Bacillati</taxon>
        <taxon>Bacillota</taxon>
        <taxon>Bacilli</taxon>
        <taxon>Bacillales</taxon>
        <taxon>Fictibacillaceae</taxon>
        <taxon>Fictibacillus</taxon>
    </lineage>
</organism>
<name>A0ABU1TZ18_9BACL</name>
<protein>
    <recommendedName>
        <fullName evidence="3">Cytosolic protein</fullName>
    </recommendedName>
</protein>
<dbReference type="Proteomes" id="UP001258181">
    <property type="component" value="Unassembled WGS sequence"/>
</dbReference>
<evidence type="ECO:0008006" key="3">
    <source>
        <dbReference type="Google" id="ProtNLM"/>
    </source>
</evidence>
<evidence type="ECO:0000313" key="2">
    <source>
        <dbReference type="Proteomes" id="UP001258181"/>
    </source>
</evidence>
<gene>
    <name evidence="1" type="ORF">J2X07_001444</name>
</gene>